<evidence type="ECO:0000313" key="2">
    <source>
        <dbReference type="EMBL" id="QDU99010.1"/>
    </source>
</evidence>
<reference evidence="2 3" key="1">
    <citation type="submission" date="2019-02" db="EMBL/GenBank/DDBJ databases">
        <title>Deep-cultivation of Planctomycetes and their phenomic and genomic characterization uncovers novel biology.</title>
        <authorList>
            <person name="Wiegand S."/>
            <person name="Jogler M."/>
            <person name="Boedeker C."/>
            <person name="Pinto D."/>
            <person name="Vollmers J."/>
            <person name="Rivas-Marin E."/>
            <person name="Kohn T."/>
            <person name="Peeters S.H."/>
            <person name="Heuer A."/>
            <person name="Rast P."/>
            <person name="Oberbeckmann S."/>
            <person name="Bunk B."/>
            <person name="Jeske O."/>
            <person name="Meyerdierks A."/>
            <person name="Storesund J.E."/>
            <person name="Kallscheuer N."/>
            <person name="Luecker S."/>
            <person name="Lage O.M."/>
            <person name="Pohl T."/>
            <person name="Merkel B.J."/>
            <person name="Hornburger P."/>
            <person name="Mueller R.-W."/>
            <person name="Bruemmer F."/>
            <person name="Labrenz M."/>
            <person name="Spormann A.M."/>
            <person name="Op den Camp H."/>
            <person name="Overmann J."/>
            <person name="Amann R."/>
            <person name="Jetten M.S.M."/>
            <person name="Mascher T."/>
            <person name="Medema M.H."/>
            <person name="Devos D.P."/>
            <person name="Kaster A.-K."/>
            <person name="Ovreas L."/>
            <person name="Rohde M."/>
            <person name="Galperin M.Y."/>
            <person name="Jogler C."/>
        </authorList>
    </citation>
    <scope>NUCLEOTIDE SEQUENCE [LARGE SCALE GENOMIC DNA]</scope>
    <source>
        <strain evidence="2 3">Pla85_3_4</strain>
    </source>
</reference>
<evidence type="ECO:0000313" key="3">
    <source>
        <dbReference type="Proteomes" id="UP000317648"/>
    </source>
</evidence>
<protein>
    <recommendedName>
        <fullName evidence="4">DUF1552 domain-containing protein</fullName>
    </recommendedName>
</protein>
<dbReference type="OrthoDB" id="9146593at2"/>
<feature type="chain" id="PRO_5021722841" description="DUF1552 domain-containing protein" evidence="1">
    <location>
        <begin position="36"/>
        <end position="442"/>
    </location>
</feature>
<dbReference type="KEGG" id="lcre:Pla8534_69210"/>
<dbReference type="EMBL" id="CP036433">
    <property type="protein sequence ID" value="QDU99010.1"/>
    <property type="molecule type" value="Genomic_DNA"/>
</dbReference>
<dbReference type="Pfam" id="PF07586">
    <property type="entry name" value="HXXSHH"/>
    <property type="match status" value="1"/>
</dbReference>
<organism evidence="2 3">
    <name type="scientific">Lignipirellula cremea</name>
    <dbReference type="NCBI Taxonomy" id="2528010"/>
    <lineage>
        <taxon>Bacteria</taxon>
        <taxon>Pseudomonadati</taxon>
        <taxon>Planctomycetota</taxon>
        <taxon>Planctomycetia</taxon>
        <taxon>Pirellulales</taxon>
        <taxon>Pirellulaceae</taxon>
        <taxon>Lignipirellula</taxon>
    </lineage>
</organism>
<gene>
    <name evidence="2" type="ORF">Pla8534_69210</name>
</gene>
<dbReference type="PROSITE" id="PS51318">
    <property type="entry name" value="TAT"/>
    <property type="match status" value="1"/>
</dbReference>
<dbReference type="Proteomes" id="UP000317648">
    <property type="component" value="Chromosome"/>
</dbReference>
<dbReference type="InterPro" id="IPR011447">
    <property type="entry name" value="DUF1552"/>
</dbReference>
<keyword evidence="3" id="KW-1185">Reference proteome</keyword>
<sequence precursor="true">MANKSWRLDRRTCLQGAGLALALPLLESMSFGAAAKTPPRRMAFVYFPFGVSMPSEDGGLRDWGWFPRGEGRDYQLTKPLQPLADLRDQITILGGLSHPRGRTLGGHDTGDTFLTGASLKGPLFVNDISLDQYAAQHIGDDTRYRSLILSSDGGVGEPTRSTTLSFSAKGKPIPALASPQQVFARLFGNDDAAQTERRKLVNTASMLDRVLDHSRSLRRQLGKVDQQKLDDYLASLRQVEQQVEQSQRWLDIPKPKVDAESIALDVDQKTPQTYLRTMYDLMLLAFQTDSTRLATYMIGQVAGATTIANSFPAAVGLEGNWHGLAHSGASDKGAEKLGRFDQFLAEHFAYFLKRLQSTPEGDGNMLDHTLVLYGSSNSKTHQNRNYPLIVAGGRKLGMAHGQYLQYTEETPLANLFVTMLDRANIPVESFADSTGELSQLLV</sequence>
<name>A0A518E4J4_9BACT</name>
<feature type="signal peptide" evidence="1">
    <location>
        <begin position="1"/>
        <end position="35"/>
    </location>
</feature>
<dbReference type="AlphaFoldDB" id="A0A518E4J4"/>
<dbReference type="RefSeq" id="WP_145058690.1">
    <property type="nucleotide sequence ID" value="NZ_CP036433.1"/>
</dbReference>
<proteinExistence type="predicted"/>
<accession>A0A518E4J4</accession>
<dbReference type="InterPro" id="IPR006311">
    <property type="entry name" value="TAT_signal"/>
</dbReference>
<evidence type="ECO:0008006" key="4">
    <source>
        <dbReference type="Google" id="ProtNLM"/>
    </source>
</evidence>
<evidence type="ECO:0000256" key="1">
    <source>
        <dbReference type="SAM" id="SignalP"/>
    </source>
</evidence>
<keyword evidence="1" id="KW-0732">Signal</keyword>